<dbReference type="Proteomes" id="UP000265520">
    <property type="component" value="Unassembled WGS sequence"/>
</dbReference>
<dbReference type="EMBL" id="LXQA010010043">
    <property type="protein sequence ID" value="MCH86269.1"/>
    <property type="molecule type" value="Genomic_DNA"/>
</dbReference>
<keyword evidence="3" id="KW-1185">Reference proteome</keyword>
<evidence type="ECO:0000313" key="3">
    <source>
        <dbReference type="Proteomes" id="UP000265520"/>
    </source>
</evidence>
<proteinExistence type="predicted"/>
<protein>
    <submittedName>
        <fullName evidence="2">Uncharacterized protein</fullName>
    </submittedName>
</protein>
<dbReference type="AlphaFoldDB" id="A0A392MGU7"/>
<comment type="caution">
    <text evidence="2">The sequence shown here is derived from an EMBL/GenBank/DDBJ whole genome shotgun (WGS) entry which is preliminary data.</text>
</comment>
<gene>
    <name evidence="1" type="ORF">A2U01_0000650</name>
    <name evidence="2" type="ORF">A2U01_0007123</name>
</gene>
<accession>A0A392MGU7</accession>
<dbReference type="EMBL" id="LXQA010000473">
    <property type="protein sequence ID" value="MCH79889.1"/>
    <property type="molecule type" value="Genomic_DNA"/>
</dbReference>
<reference evidence="2 3" key="1">
    <citation type="journal article" date="2018" name="Front. Plant Sci.">
        <title>Red Clover (Trifolium pratense) and Zigzag Clover (T. medium) - A Picture of Genomic Similarities and Differences.</title>
        <authorList>
            <person name="Dluhosova J."/>
            <person name="Istvanek J."/>
            <person name="Nedelnik J."/>
            <person name="Repkova J."/>
        </authorList>
    </citation>
    <scope>NUCLEOTIDE SEQUENCE [LARGE SCALE GENOMIC DNA]</scope>
    <source>
        <strain evidence="2">10/8</strain>
        <strain evidence="3">cv. 10/8</strain>
        <tissue evidence="2">Leaf</tissue>
    </source>
</reference>
<sequence>MKYADYYYKVKPTSDVALKGSRRRVDVRWKAPQHDWICLNTDGALLCRLAVVVSSETLVVFGKEALRKMLGELVIIWRSFGEYTKGVEVGNPHGRILNWNNVSSFSCLSGSKQGCGCYSFIGM</sequence>
<evidence type="ECO:0000313" key="2">
    <source>
        <dbReference type="EMBL" id="MCH86269.1"/>
    </source>
</evidence>
<name>A0A392MGU7_9FABA</name>
<organism evidence="2 3">
    <name type="scientific">Trifolium medium</name>
    <dbReference type="NCBI Taxonomy" id="97028"/>
    <lineage>
        <taxon>Eukaryota</taxon>
        <taxon>Viridiplantae</taxon>
        <taxon>Streptophyta</taxon>
        <taxon>Embryophyta</taxon>
        <taxon>Tracheophyta</taxon>
        <taxon>Spermatophyta</taxon>
        <taxon>Magnoliopsida</taxon>
        <taxon>eudicotyledons</taxon>
        <taxon>Gunneridae</taxon>
        <taxon>Pentapetalae</taxon>
        <taxon>rosids</taxon>
        <taxon>fabids</taxon>
        <taxon>Fabales</taxon>
        <taxon>Fabaceae</taxon>
        <taxon>Papilionoideae</taxon>
        <taxon>50 kb inversion clade</taxon>
        <taxon>NPAAA clade</taxon>
        <taxon>Hologalegina</taxon>
        <taxon>IRL clade</taxon>
        <taxon>Trifolieae</taxon>
        <taxon>Trifolium</taxon>
    </lineage>
</organism>
<evidence type="ECO:0000313" key="1">
    <source>
        <dbReference type="EMBL" id="MCH79889.1"/>
    </source>
</evidence>